<feature type="transmembrane region" description="Helical" evidence="6">
    <location>
        <begin position="12"/>
        <end position="31"/>
    </location>
</feature>
<gene>
    <name evidence="7" type="ORF">H8B22_03675</name>
</gene>
<dbReference type="InterPro" id="IPR002797">
    <property type="entry name" value="Polysacc_synth"/>
</dbReference>
<comment type="subcellular location">
    <subcellularLocation>
        <location evidence="1">Cell membrane</location>
        <topology evidence="1">Multi-pass membrane protein</topology>
    </subcellularLocation>
</comment>
<dbReference type="PANTHER" id="PTHR30250">
    <property type="entry name" value="PST FAMILY PREDICTED COLANIC ACID TRANSPORTER"/>
    <property type="match status" value="1"/>
</dbReference>
<dbReference type="GO" id="GO:0005886">
    <property type="term" value="C:plasma membrane"/>
    <property type="evidence" value="ECO:0007669"/>
    <property type="project" value="UniProtKB-SubCell"/>
</dbReference>
<feature type="transmembrane region" description="Helical" evidence="6">
    <location>
        <begin position="305"/>
        <end position="329"/>
    </location>
</feature>
<feature type="transmembrane region" description="Helical" evidence="6">
    <location>
        <begin position="258"/>
        <end position="280"/>
    </location>
</feature>
<evidence type="ECO:0000256" key="6">
    <source>
        <dbReference type="SAM" id="Phobius"/>
    </source>
</evidence>
<dbReference type="KEGG" id="lsx:H8B22_03675"/>
<proteinExistence type="predicted"/>
<feature type="transmembrane region" description="Helical" evidence="6">
    <location>
        <begin position="457"/>
        <end position="483"/>
    </location>
</feature>
<keyword evidence="5 6" id="KW-0472">Membrane</keyword>
<dbReference type="InterPro" id="IPR050833">
    <property type="entry name" value="Poly_Biosynth_Transport"/>
</dbReference>
<evidence type="ECO:0000256" key="4">
    <source>
        <dbReference type="ARBA" id="ARBA00022989"/>
    </source>
</evidence>
<feature type="transmembrane region" description="Helical" evidence="6">
    <location>
        <begin position="341"/>
        <end position="359"/>
    </location>
</feature>
<name>A0A7H0FZ67_9GAMM</name>
<feature type="transmembrane region" description="Helical" evidence="6">
    <location>
        <begin position="221"/>
        <end position="238"/>
    </location>
</feature>
<evidence type="ECO:0000313" key="8">
    <source>
        <dbReference type="Proteomes" id="UP000516018"/>
    </source>
</evidence>
<dbReference type="AlphaFoldDB" id="A0A7H0FZ67"/>
<protein>
    <submittedName>
        <fullName evidence="7">Oligosaccharide flippase family protein</fullName>
    </submittedName>
</protein>
<keyword evidence="3 6" id="KW-0812">Transmembrane</keyword>
<feature type="transmembrane region" description="Helical" evidence="6">
    <location>
        <begin position="430"/>
        <end position="451"/>
    </location>
</feature>
<feature type="transmembrane region" description="Helical" evidence="6">
    <location>
        <begin position="399"/>
        <end position="418"/>
    </location>
</feature>
<accession>A0A7H0FZ67</accession>
<feature type="transmembrane region" description="Helical" evidence="6">
    <location>
        <begin position="119"/>
        <end position="138"/>
    </location>
</feature>
<keyword evidence="4 6" id="KW-1133">Transmembrane helix</keyword>
<feature type="transmembrane region" description="Helical" evidence="6">
    <location>
        <begin position="159"/>
        <end position="177"/>
    </location>
</feature>
<evidence type="ECO:0000256" key="3">
    <source>
        <dbReference type="ARBA" id="ARBA00022692"/>
    </source>
</evidence>
<reference evidence="7 8" key="1">
    <citation type="submission" date="2020-08" db="EMBL/GenBank/DDBJ databases">
        <title>Lysobacter sp. II4 sp. nov., isolated from soil.</title>
        <authorList>
            <person name="Woo C.Y."/>
            <person name="Kim J."/>
        </authorList>
    </citation>
    <scope>NUCLEOTIDE SEQUENCE [LARGE SCALE GENOMIC DNA]</scope>
    <source>
        <strain evidence="7 8">II4</strain>
    </source>
</reference>
<sequence length="506" mass="53693">MRLARNMAAGMANSVVVVLINLIALPFYLRFLGMEAYGLIGFYATLQTVLQVLDLGLAPTVSREIAHGAETGQQRRSASLLRTLGVVYVGVAVAIAAIVASIAPWIGAHWLQAKALPDAAVAQAVALMGVNLACRWPISLYHGALVGAHRLARSAATSMTINICAAFTTIAVLAWGVRSIQAFFVVQAGFGLLQAIVLHVLARRAVGERGAPYDFGDLKRVWHFSAWMGGVAIGGLLLTQVDKLVLSRTLDLATFGHYVLATLVVSGLQVLTTPLFSALFPKFSALFARGDIVSLEYLYDAGTRLFATALFALAFLLVFQAGALLDIWLRNPALSADVAPLVAWLAIGMSLTGIMYFPYTLQLAAGKPRLAFFTTLVLLLVMLPLVILLAMRFGALGGAWAWAILGVLYVLLGTWLTGRKVMAFAGWPWLTRNVAVPLMATLLPALLGAWISRTLAVGPWVAAGIGGLAALAGIGLGVAGTFAPREFRRVIDMALGRPTPAGHGLS</sequence>
<evidence type="ECO:0000256" key="1">
    <source>
        <dbReference type="ARBA" id="ARBA00004651"/>
    </source>
</evidence>
<feature type="transmembrane region" description="Helical" evidence="6">
    <location>
        <begin position="371"/>
        <end position="393"/>
    </location>
</feature>
<organism evidence="7 8">
    <name type="scientific">Agrilutibacter terrestris</name>
    <dbReference type="NCBI Taxonomy" id="2865112"/>
    <lineage>
        <taxon>Bacteria</taxon>
        <taxon>Pseudomonadati</taxon>
        <taxon>Pseudomonadota</taxon>
        <taxon>Gammaproteobacteria</taxon>
        <taxon>Lysobacterales</taxon>
        <taxon>Lysobacteraceae</taxon>
        <taxon>Agrilutibacter</taxon>
    </lineage>
</organism>
<feature type="transmembrane region" description="Helical" evidence="6">
    <location>
        <begin position="79"/>
        <end position="107"/>
    </location>
</feature>
<evidence type="ECO:0000256" key="2">
    <source>
        <dbReference type="ARBA" id="ARBA00022475"/>
    </source>
</evidence>
<dbReference type="RefSeq" id="WP_187712769.1">
    <property type="nucleotide sequence ID" value="NZ_CP060820.1"/>
</dbReference>
<dbReference type="PANTHER" id="PTHR30250:SF26">
    <property type="entry name" value="PSMA PROTEIN"/>
    <property type="match status" value="1"/>
</dbReference>
<dbReference type="Proteomes" id="UP000516018">
    <property type="component" value="Chromosome"/>
</dbReference>
<keyword evidence="8" id="KW-1185">Reference proteome</keyword>
<dbReference type="EMBL" id="CP060820">
    <property type="protein sequence ID" value="QNP41333.1"/>
    <property type="molecule type" value="Genomic_DNA"/>
</dbReference>
<evidence type="ECO:0000256" key="5">
    <source>
        <dbReference type="ARBA" id="ARBA00023136"/>
    </source>
</evidence>
<keyword evidence="2" id="KW-1003">Cell membrane</keyword>
<dbReference type="Pfam" id="PF01943">
    <property type="entry name" value="Polysacc_synt"/>
    <property type="match status" value="1"/>
</dbReference>
<feature type="transmembrane region" description="Helical" evidence="6">
    <location>
        <begin position="183"/>
        <end position="201"/>
    </location>
</feature>
<evidence type="ECO:0000313" key="7">
    <source>
        <dbReference type="EMBL" id="QNP41333.1"/>
    </source>
</evidence>
<feature type="transmembrane region" description="Helical" evidence="6">
    <location>
        <begin position="37"/>
        <end position="58"/>
    </location>
</feature>